<dbReference type="GO" id="GO:0016618">
    <property type="term" value="F:hydroxypyruvate reductase [NAD(P)H] activity"/>
    <property type="evidence" value="ECO:0007669"/>
    <property type="project" value="TreeGrafter"/>
</dbReference>
<name>A0A840YP02_9SPHN</name>
<keyword evidence="7" id="KW-1185">Reference proteome</keyword>
<dbReference type="EMBL" id="JACIJF010000010">
    <property type="protein sequence ID" value="MBB5711840.1"/>
    <property type="molecule type" value="Genomic_DNA"/>
</dbReference>
<dbReference type="AlphaFoldDB" id="A0A840YP02"/>
<dbReference type="InterPro" id="IPR036291">
    <property type="entry name" value="NAD(P)-bd_dom_sf"/>
</dbReference>
<dbReference type="GO" id="GO:0051287">
    <property type="term" value="F:NAD binding"/>
    <property type="evidence" value="ECO:0007669"/>
    <property type="project" value="InterPro"/>
</dbReference>
<dbReference type="GO" id="GO:0030267">
    <property type="term" value="F:glyoxylate reductase (NADPH) activity"/>
    <property type="evidence" value="ECO:0007669"/>
    <property type="project" value="TreeGrafter"/>
</dbReference>
<protein>
    <submittedName>
        <fullName evidence="6">Lactate dehydrogenase-like 2-hydroxyacid dehydrogenase</fullName>
    </submittedName>
</protein>
<dbReference type="PANTHER" id="PTHR10996">
    <property type="entry name" value="2-HYDROXYACID DEHYDROGENASE-RELATED"/>
    <property type="match status" value="1"/>
</dbReference>
<proteinExistence type="inferred from homology"/>
<feature type="domain" description="D-isomer specific 2-hydroxyacid dehydrogenase NAD-binding" evidence="5">
    <location>
        <begin position="106"/>
        <end position="275"/>
    </location>
</feature>
<dbReference type="Gene3D" id="3.40.50.720">
    <property type="entry name" value="NAD(P)-binding Rossmann-like Domain"/>
    <property type="match status" value="2"/>
</dbReference>
<evidence type="ECO:0000313" key="7">
    <source>
        <dbReference type="Proteomes" id="UP000527143"/>
    </source>
</evidence>
<gene>
    <name evidence="6" type="ORF">FHT02_003092</name>
</gene>
<accession>A0A840YP02</accession>
<comment type="caution">
    <text evidence="6">The sequence shown here is derived from an EMBL/GenBank/DDBJ whole genome shotgun (WGS) entry which is preliminary data.</text>
</comment>
<keyword evidence="2" id="KW-0520">NAD</keyword>
<dbReference type="Pfam" id="PF02826">
    <property type="entry name" value="2-Hacid_dh_C"/>
    <property type="match status" value="1"/>
</dbReference>
<dbReference type="Pfam" id="PF00389">
    <property type="entry name" value="2-Hacid_dh"/>
    <property type="match status" value="1"/>
</dbReference>
<dbReference type="SUPFAM" id="SSF51735">
    <property type="entry name" value="NAD(P)-binding Rossmann-fold domains"/>
    <property type="match status" value="1"/>
</dbReference>
<dbReference type="RefSeq" id="WP_184089364.1">
    <property type="nucleotide sequence ID" value="NZ_JACIJF010000010.1"/>
</dbReference>
<keyword evidence="1 3" id="KW-0560">Oxidoreductase</keyword>
<dbReference type="Proteomes" id="UP000527143">
    <property type="component" value="Unassembled WGS sequence"/>
</dbReference>
<dbReference type="SUPFAM" id="SSF52283">
    <property type="entry name" value="Formate/glycerate dehydrogenase catalytic domain-like"/>
    <property type="match status" value="1"/>
</dbReference>
<reference evidence="6 7" key="1">
    <citation type="submission" date="2020-08" db="EMBL/GenBank/DDBJ databases">
        <title>Genomic Encyclopedia of Type Strains, Phase IV (KMG-IV): sequencing the most valuable type-strain genomes for metagenomic binning, comparative biology and taxonomic classification.</title>
        <authorList>
            <person name="Goeker M."/>
        </authorList>
    </citation>
    <scope>NUCLEOTIDE SEQUENCE [LARGE SCALE GENOMIC DNA]</scope>
    <source>
        <strain evidence="6 7">DSM 26736</strain>
    </source>
</reference>
<feature type="domain" description="D-isomer specific 2-hydroxyacid dehydrogenase catalytic" evidence="4">
    <location>
        <begin position="36"/>
        <end position="304"/>
    </location>
</feature>
<organism evidence="6 7">
    <name type="scientific">Sphingomonas xinjiangensis</name>
    <dbReference type="NCBI Taxonomy" id="643568"/>
    <lineage>
        <taxon>Bacteria</taxon>
        <taxon>Pseudomonadati</taxon>
        <taxon>Pseudomonadota</taxon>
        <taxon>Alphaproteobacteria</taxon>
        <taxon>Sphingomonadales</taxon>
        <taxon>Sphingomonadaceae</taxon>
        <taxon>Sphingomonas</taxon>
    </lineage>
</organism>
<dbReference type="InterPro" id="IPR006140">
    <property type="entry name" value="D-isomer_DH_NAD-bd"/>
</dbReference>
<dbReference type="GO" id="GO:0005829">
    <property type="term" value="C:cytosol"/>
    <property type="evidence" value="ECO:0007669"/>
    <property type="project" value="TreeGrafter"/>
</dbReference>
<dbReference type="InterPro" id="IPR050223">
    <property type="entry name" value="D-isomer_2-hydroxyacid_DH"/>
</dbReference>
<sequence length="311" mass="32894">MSGKHQVLFLHRQLEPLRSMLIGDFDVLCAWVPEEFEQAHQVRAVVVAGEVPLDEALIAGMPQLQLIACASTGYDGIDPAWVQAQGILLTHAREVNDGDVADHALACIMAHLRGLSAGDRLVRAGDWASASTIPNRSLSSLKVGIVGLGAIGKQLGRKAVALGMGVRWWGPNAKDAPWPRAQSLIELARNVDALVVTARAHPGNVGLISSDVLEALRPGGQLVNVARGQLVDEAALIAALRSGRLGGAALDVFHSEPTAAARWADVPALLTPHIAGRTKEALSRVSQQLKGNLVAFFSGEPLLTPLLPLET</sequence>
<dbReference type="InterPro" id="IPR006139">
    <property type="entry name" value="D-isomer_2_OHA_DH_cat_dom"/>
</dbReference>
<dbReference type="PANTHER" id="PTHR10996:SF178">
    <property type="entry name" value="2-HYDROXYACID DEHYDROGENASE YGL185C-RELATED"/>
    <property type="match status" value="1"/>
</dbReference>
<evidence type="ECO:0000256" key="2">
    <source>
        <dbReference type="ARBA" id="ARBA00023027"/>
    </source>
</evidence>
<evidence type="ECO:0000259" key="5">
    <source>
        <dbReference type="Pfam" id="PF02826"/>
    </source>
</evidence>
<evidence type="ECO:0000313" key="6">
    <source>
        <dbReference type="EMBL" id="MBB5711840.1"/>
    </source>
</evidence>
<evidence type="ECO:0000259" key="4">
    <source>
        <dbReference type="Pfam" id="PF00389"/>
    </source>
</evidence>
<evidence type="ECO:0000256" key="3">
    <source>
        <dbReference type="RuleBase" id="RU003719"/>
    </source>
</evidence>
<comment type="similarity">
    <text evidence="3">Belongs to the D-isomer specific 2-hydroxyacid dehydrogenase family.</text>
</comment>
<evidence type="ECO:0000256" key="1">
    <source>
        <dbReference type="ARBA" id="ARBA00023002"/>
    </source>
</evidence>